<keyword evidence="1 4" id="KW-0489">Methyltransferase</keyword>
<comment type="catalytic activity">
    <reaction evidence="4">
        <text>a 2-demethylmenaquinol + S-adenosyl-L-methionine = a menaquinol + S-adenosyl-L-homocysteine + H(+)</text>
        <dbReference type="Rhea" id="RHEA:42640"/>
        <dbReference type="Rhea" id="RHEA-COMP:9539"/>
        <dbReference type="Rhea" id="RHEA-COMP:9563"/>
        <dbReference type="ChEBI" id="CHEBI:15378"/>
        <dbReference type="ChEBI" id="CHEBI:18151"/>
        <dbReference type="ChEBI" id="CHEBI:55437"/>
        <dbReference type="ChEBI" id="CHEBI:57856"/>
        <dbReference type="ChEBI" id="CHEBI:59789"/>
        <dbReference type="EC" id="2.1.1.163"/>
    </reaction>
</comment>
<accession>A0A940PU43</accession>
<evidence type="ECO:0000256" key="2">
    <source>
        <dbReference type="ARBA" id="ARBA00022679"/>
    </source>
</evidence>
<comment type="similarity">
    <text evidence="4">Belongs to the class I-like SAM-binding methyltransferase superfamily. MenG/UbiE family.</text>
</comment>
<dbReference type="Gene3D" id="3.40.50.150">
    <property type="entry name" value="Vaccinia Virus protein VP39"/>
    <property type="match status" value="1"/>
</dbReference>
<dbReference type="PANTHER" id="PTHR43591">
    <property type="entry name" value="METHYLTRANSFERASE"/>
    <property type="match status" value="1"/>
</dbReference>
<evidence type="ECO:0000256" key="1">
    <source>
        <dbReference type="ARBA" id="ARBA00022603"/>
    </source>
</evidence>
<keyword evidence="7" id="KW-1185">Reference proteome</keyword>
<keyword evidence="4" id="KW-0474">Menaquinone biosynthesis</keyword>
<dbReference type="NCBIfam" id="NF001244">
    <property type="entry name" value="PRK00216.1-5"/>
    <property type="match status" value="1"/>
</dbReference>
<feature type="compositionally biased region" description="Low complexity" evidence="5">
    <location>
        <begin position="264"/>
        <end position="346"/>
    </location>
</feature>
<reference evidence="6" key="1">
    <citation type="submission" date="2021-02" db="EMBL/GenBank/DDBJ databases">
        <title>Sequencing the genomes of 1000 actinobacteria strains.</title>
        <authorList>
            <person name="Klenk H.-P."/>
        </authorList>
    </citation>
    <scope>NUCLEOTIDE SEQUENCE</scope>
    <source>
        <strain evidence="6">DSM 22850</strain>
    </source>
</reference>
<dbReference type="EC" id="2.1.1.163" evidence="4"/>
<keyword evidence="2 4" id="KW-0808">Transferase</keyword>
<proteinExistence type="inferred from homology"/>
<evidence type="ECO:0000256" key="5">
    <source>
        <dbReference type="SAM" id="MobiDB-lite"/>
    </source>
</evidence>
<feature type="binding site" evidence="4">
    <location>
        <position position="81"/>
    </location>
    <ligand>
        <name>S-adenosyl-L-methionine</name>
        <dbReference type="ChEBI" id="CHEBI:59789"/>
    </ligand>
</feature>
<dbReference type="PANTHER" id="PTHR43591:SF24">
    <property type="entry name" value="2-METHOXY-6-POLYPRENYL-1,4-BENZOQUINOL METHYLASE, MITOCHONDRIAL"/>
    <property type="match status" value="1"/>
</dbReference>
<name>A0A940PU43_9MICO</name>
<dbReference type="InterPro" id="IPR023576">
    <property type="entry name" value="UbiE/COQ5_MeTrFase_CS"/>
</dbReference>
<gene>
    <name evidence="4" type="primary">menG</name>
    <name evidence="6" type="ORF">JOF28_002080</name>
</gene>
<comment type="pathway">
    <text evidence="4">Quinol/quinone metabolism; menaquinone biosynthesis; menaquinol from 1,4-dihydroxy-2-naphthoate: step 2/2.</text>
</comment>
<evidence type="ECO:0000313" key="7">
    <source>
        <dbReference type="Proteomes" id="UP000675163"/>
    </source>
</evidence>
<dbReference type="EMBL" id="JAFIDA010000001">
    <property type="protein sequence ID" value="MBP1326848.1"/>
    <property type="molecule type" value="Genomic_DNA"/>
</dbReference>
<feature type="region of interest" description="Disordered" evidence="5">
    <location>
        <begin position="247"/>
        <end position="346"/>
    </location>
</feature>
<evidence type="ECO:0000256" key="3">
    <source>
        <dbReference type="ARBA" id="ARBA00022691"/>
    </source>
</evidence>
<dbReference type="CDD" id="cd02440">
    <property type="entry name" value="AdoMet_MTases"/>
    <property type="match status" value="1"/>
</dbReference>
<dbReference type="AlphaFoldDB" id="A0A940PU43"/>
<keyword evidence="3 4" id="KW-0949">S-adenosyl-L-methionine</keyword>
<comment type="caution">
    <text evidence="6">The sequence shown here is derived from an EMBL/GenBank/DDBJ whole genome shotgun (WGS) entry which is preliminary data.</text>
</comment>
<dbReference type="Pfam" id="PF01209">
    <property type="entry name" value="Ubie_methyltran"/>
    <property type="match status" value="1"/>
</dbReference>
<feature type="binding site" evidence="4">
    <location>
        <begin position="106"/>
        <end position="107"/>
    </location>
    <ligand>
        <name>S-adenosyl-L-methionine</name>
        <dbReference type="ChEBI" id="CHEBI:59789"/>
    </ligand>
</feature>
<feature type="binding site" evidence="4">
    <location>
        <position position="123"/>
    </location>
    <ligand>
        <name>S-adenosyl-L-methionine</name>
        <dbReference type="ChEBI" id="CHEBI:59789"/>
    </ligand>
</feature>
<dbReference type="Proteomes" id="UP000675163">
    <property type="component" value="Unassembled WGS sequence"/>
</dbReference>
<dbReference type="GO" id="GO:0043770">
    <property type="term" value="F:demethylmenaquinone methyltransferase activity"/>
    <property type="evidence" value="ECO:0007669"/>
    <property type="project" value="UniProtKB-UniRule"/>
</dbReference>
<evidence type="ECO:0000256" key="4">
    <source>
        <dbReference type="HAMAP-Rule" id="MF_01813"/>
    </source>
</evidence>
<dbReference type="NCBIfam" id="TIGR01934">
    <property type="entry name" value="MenG_MenH_UbiE"/>
    <property type="match status" value="1"/>
</dbReference>
<evidence type="ECO:0000313" key="6">
    <source>
        <dbReference type="EMBL" id="MBP1326848.1"/>
    </source>
</evidence>
<dbReference type="GO" id="GO:0009234">
    <property type="term" value="P:menaquinone biosynthetic process"/>
    <property type="evidence" value="ECO:0007669"/>
    <property type="project" value="UniProtKB-UniRule"/>
</dbReference>
<comment type="function">
    <text evidence="4">Methyltransferase required for the conversion of demethylmenaquinol (DMKH2) to menaquinol (MKH2).</text>
</comment>
<protein>
    <recommendedName>
        <fullName evidence="4">Demethylmenaquinone methyltransferase</fullName>
        <ecNumber evidence="4">2.1.1.163</ecNumber>
    </recommendedName>
</protein>
<dbReference type="InterPro" id="IPR029063">
    <property type="entry name" value="SAM-dependent_MTases_sf"/>
</dbReference>
<feature type="binding site" evidence="4">
    <location>
        <position position="63"/>
    </location>
    <ligand>
        <name>S-adenosyl-L-methionine</name>
        <dbReference type="ChEBI" id="CHEBI:59789"/>
    </ligand>
</feature>
<organism evidence="6 7">
    <name type="scientific">Leucobacter exalbidus</name>
    <dbReference type="NCBI Taxonomy" id="662960"/>
    <lineage>
        <taxon>Bacteria</taxon>
        <taxon>Bacillati</taxon>
        <taxon>Actinomycetota</taxon>
        <taxon>Actinomycetes</taxon>
        <taxon>Micrococcales</taxon>
        <taxon>Microbacteriaceae</taxon>
        <taxon>Leucobacter</taxon>
    </lineage>
</organism>
<dbReference type="PROSITE" id="PS51608">
    <property type="entry name" value="SAM_MT_UBIE"/>
    <property type="match status" value="1"/>
</dbReference>
<dbReference type="GO" id="GO:0032259">
    <property type="term" value="P:methylation"/>
    <property type="evidence" value="ECO:0007669"/>
    <property type="project" value="UniProtKB-KW"/>
</dbReference>
<dbReference type="InterPro" id="IPR004033">
    <property type="entry name" value="UbiE/COQ5_MeTrFase"/>
</dbReference>
<sequence length="346" mass="36167">MTRPDTSTKHADEVSAMFDEVSPRYDLINDVLTVGNDRLWRIATTKAVGPRKGMRILDLAAGTGTSSAALAAHGAHVVAADFSEGMLAEGRKRQAGNDLIEFVWADATQLPFEDNSFDAATISYGLRNVNDPRKAIAEMRRVVKPGGRVVIAEFSTPPSSAIRAPYAWYGKHVLPRIAGAINREAAAAYSYLNESIEAWPSQDELASWLRDAGLERVAYRNLTFGIVALHRGFVPREPVVVTAADTAAAKPAEQKPAAKKPAAKKPAAAAKPAVAKKPAAKKPATLKPAAAKPAASAKPAAAKPAATAKPAAAAKPVAPKPAAAKPAATDTPAKPAAQPTTTGDVQ</sequence>
<dbReference type="HAMAP" id="MF_01813">
    <property type="entry name" value="MenG_UbiE_methyltr"/>
    <property type="match status" value="1"/>
</dbReference>
<dbReference type="PROSITE" id="PS01184">
    <property type="entry name" value="UBIE_2"/>
    <property type="match status" value="1"/>
</dbReference>
<dbReference type="SUPFAM" id="SSF53335">
    <property type="entry name" value="S-adenosyl-L-methionine-dependent methyltransferases"/>
    <property type="match status" value="1"/>
</dbReference>